<dbReference type="EMBL" id="CP054000">
    <property type="protein sequence ID" value="QKH79782.1"/>
    <property type="molecule type" value="Genomic_DNA"/>
</dbReference>
<dbReference type="Proteomes" id="UP000502899">
    <property type="component" value="Chromosome"/>
</dbReference>
<sequence length="153" mass="18044">MSKAKKPKQKEKISHKQAKSNYNGDSFYDKYPNWRFSKRDKNHDRWGINVGEFDKILVEKLESFETMTWQEILSSTAGRKNNTRNHFIECDNLTNEAQKQLKKIKLYEKAEGSFCSLALTGEIRLWGILIDGIFEIVWLDNNHEVYEVSKKHT</sequence>
<feature type="region of interest" description="Disordered" evidence="1">
    <location>
        <begin position="1"/>
        <end position="24"/>
    </location>
</feature>
<evidence type="ECO:0000313" key="2">
    <source>
        <dbReference type="EMBL" id="QKH79745.1"/>
    </source>
</evidence>
<reference evidence="2 4" key="1">
    <citation type="submission" date="2020-05" db="EMBL/GenBank/DDBJ databases">
        <title>FDA dAtabase for Regulatory Grade micrObial Sequences (FDA-ARGOS): Supporting development and validation of Infectious Disease Dx tests.</title>
        <authorList>
            <person name="Pederson C."/>
            <person name="Tallon L."/>
            <person name="Sadzewicz L."/>
            <person name="Zhao X."/>
            <person name="Vavikolanu K."/>
            <person name="Mehta A."/>
            <person name="Aluvathingal J."/>
            <person name="Nadendla S."/>
            <person name="Myers T."/>
            <person name="Yan Y."/>
            <person name="Sichtig H."/>
        </authorList>
    </citation>
    <scope>NUCLEOTIDE SEQUENCE [LARGE SCALE GENOMIC DNA]</scope>
    <source>
        <strain evidence="2 4">FDAARGOS_764</strain>
    </source>
</reference>
<proteinExistence type="predicted"/>
<dbReference type="EMBL" id="CP054000">
    <property type="protein sequence ID" value="QKH79745.1"/>
    <property type="molecule type" value="Genomic_DNA"/>
</dbReference>
<accession>A0A7D4FMA8</accession>
<organism evidence="2 4">
    <name type="scientific">Finegoldia magna</name>
    <name type="common">Peptostreptococcus magnus</name>
    <dbReference type="NCBI Taxonomy" id="1260"/>
    <lineage>
        <taxon>Bacteria</taxon>
        <taxon>Bacillati</taxon>
        <taxon>Bacillota</taxon>
        <taxon>Tissierellia</taxon>
        <taxon>Tissierellales</taxon>
        <taxon>Peptoniphilaceae</taxon>
        <taxon>Finegoldia</taxon>
    </lineage>
</organism>
<evidence type="ECO:0000313" key="4">
    <source>
        <dbReference type="Proteomes" id="UP000502899"/>
    </source>
</evidence>
<evidence type="ECO:0000256" key="1">
    <source>
        <dbReference type="SAM" id="MobiDB-lite"/>
    </source>
</evidence>
<protein>
    <submittedName>
        <fullName evidence="2">Uncharacterized protein</fullName>
    </submittedName>
</protein>
<name>A0A7D4FMA8_FINMA</name>
<gene>
    <name evidence="2" type="ORF">FOC70_05030</name>
    <name evidence="3" type="ORF">FOC70_05280</name>
</gene>
<dbReference type="AlphaFoldDB" id="A0A7D4FMA8"/>
<dbReference type="RefSeq" id="WP_002841579.1">
    <property type="nucleotide sequence ID" value="NZ_CP054000.1"/>
</dbReference>
<feature type="compositionally biased region" description="Basic residues" evidence="1">
    <location>
        <begin position="1"/>
        <end position="18"/>
    </location>
</feature>
<evidence type="ECO:0000313" key="3">
    <source>
        <dbReference type="EMBL" id="QKH79782.1"/>
    </source>
</evidence>